<protein>
    <submittedName>
        <fullName evidence="1">DUF3168 domain-containing protein</fullName>
    </submittedName>
</protein>
<dbReference type="EMBL" id="SVBY01000008">
    <property type="protein sequence ID" value="MBE6091949.1"/>
    <property type="molecule type" value="Genomic_DNA"/>
</dbReference>
<name>A0A927WLY8_SELRU</name>
<organism evidence="1 2">
    <name type="scientific">Selenomonas ruminantium</name>
    <dbReference type="NCBI Taxonomy" id="971"/>
    <lineage>
        <taxon>Bacteria</taxon>
        <taxon>Bacillati</taxon>
        <taxon>Bacillota</taxon>
        <taxon>Negativicutes</taxon>
        <taxon>Selenomonadales</taxon>
        <taxon>Selenomonadaceae</taxon>
        <taxon>Selenomonas</taxon>
    </lineage>
</organism>
<dbReference type="AlphaFoldDB" id="A0A927WLY8"/>
<evidence type="ECO:0000313" key="2">
    <source>
        <dbReference type="Proteomes" id="UP000761380"/>
    </source>
</evidence>
<dbReference type="InterPro" id="IPR021508">
    <property type="entry name" value="Gp17-like"/>
</dbReference>
<proteinExistence type="predicted"/>
<sequence>MRVIKNVPTVSLQMGVYKLLSMGQDKKVYGQVPEEVITPYITIDAITAKPLDTKNSIQWFCSLTVNVWGTEEEKQAVYEAVSDITYLISKYGVEKVQVDGFAVLDAQIDMIETFPEQTTGYHGLIQINYQLSDKEE</sequence>
<gene>
    <name evidence="1" type="ORF">E7201_02040</name>
</gene>
<reference evidence="1" key="1">
    <citation type="submission" date="2019-04" db="EMBL/GenBank/DDBJ databases">
        <title>Evolution of Biomass-Degrading Anaerobic Consortia Revealed by Metagenomics.</title>
        <authorList>
            <person name="Peng X."/>
        </authorList>
    </citation>
    <scope>NUCLEOTIDE SEQUENCE</scope>
    <source>
        <strain evidence="1">SIG240</strain>
    </source>
</reference>
<dbReference type="RefSeq" id="WP_173443348.1">
    <property type="nucleotide sequence ID" value="NZ_CACZIV010000012.1"/>
</dbReference>
<accession>A0A927WLY8</accession>
<comment type="caution">
    <text evidence="1">The sequence shown here is derived from an EMBL/GenBank/DDBJ whole genome shotgun (WGS) entry which is preliminary data.</text>
</comment>
<dbReference type="Gene3D" id="3.30.2000.30">
    <property type="match status" value="1"/>
</dbReference>
<dbReference type="InterPro" id="IPR053745">
    <property type="entry name" value="Viral_Tail_Comp_sf"/>
</dbReference>
<dbReference type="Proteomes" id="UP000761380">
    <property type="component" value="Unassembled WGS sequence"/>
</dbReference>
<evidence type="ECO:0000313" key="1">
    <source>
        <dbReference type="EMBL" id="MBE6091949.1"/>
    </source>
</evidence>
<dbReference type="Pfam" id="PF11367">
    <property type="entry name" value="Tail_completion_gp17"/>
    <property type="match status" value="1"/>
</dbReference>